<evidence type="ECO:0000313" key="1">
    <source>
        <dbReference type="EMBL" id="KZT28477.1"/>
    </source>
</evidence>
<evidence type="ECO:0000313" key="2">
    <source>
        <dbReference type="Proteomes" id="UP000076761"/>
    </source>
</evidence>
<gene>
    <name evidence="1" type="ORF">NEOLEDRAFT_848869</name>
</gene>
<dbReference type="Proteomes" id="UP000076761">
    <property type="component" value="Unassembled WGS sequence"/>
</dbReference>
<dbReference type="EMBL" id="KV425557">
    <property type="protein sequence ID" value="KZT28477.1"/>
    <property type="molecule type" value="Genomic_DNA"/>
</dbReference>
<sequence length="120" mass="13416">MQMHFSSRWAILLHGSFMNRSPWKGRLYHCVRVPSALAGAPLQRLGRLTIGRVYICPSVFSHTGELFRAPIPRYLVAAGGLVVVVPIPHQSESLVASVLRFGDLCQIWHPQPMNRKDGNS</sequence>
<keyword evidence="2" id="KW-1185">Reference proteome</keyword>
<dbReference type="AlphaFoldDB" id="A0A165UP48"/>
<name>A0A165UP48_9AGAM</name>
<proteinExistence type="predicted"/>
<reference evidence="1 2" key="1">
    <citation type="journal article" date="2016" name="Mol. Biol. Evol.">
        <title>Comparative Genomics of Early-Diverging Mushroom-Forming Fungi Provides Insights into the Origins of Lignocellulose Decay Capabilities.</title>
        <authorList>
            <person name="Nagy L.G."/>
            <person name="Riley R."/>
            <person name="Tritt A."/>
            <person name="Adam C."/>
            <person name="Daum C."/>
            <person name="Floudas D."/>
            <person name="Sun H."/>
            <person name="Yadav J.S."/>
            <person name="Pangilinan J."/>
            <person name="Larsson K.H."/>
            <person name="Matsuura K."/>
            <person name="Barry K."/>
            <person name="Labutti K."/>
            <person name="Kuo R."/>
            <person name="Ohm R.A."/>
            <person name="Bhattacharya S.S."/>
            <person name="Shirouzu T."/>
            <person name="Yoshinaga Y."/>
            <person name="Martin F.M."/>
            <person name="Grigoriev I.V."/>
            <person name="Hibbett D.S."/>
        </authorList>
    </citation>
    <scope>NUCLEOTIDE SEQUENCE [LARGE SCALE GENOMIC DNA]</scope>
    <source>
        <strain evidence="1 2">HHB14362 ss-1</strain>
    </source>
</reference>
<organism evidence="1 2">
    <name type="scientific">Neolentinus lepideus HHB14362 ss-1</name>
    <dbReference type="NCBI Taxonomy" id="1314782"/>
    <lineage>
        <taxon>Eukaryota</taxon>
        <taxon>Fungi</taxon>
        <taxon>Dikarya</taxon>
        <taxon>Basidiomycota</taxon>
        <taxon>Agaricomycotina</taxon>
        <taxon>Agaricomycetes</taxon>
        <taxon>Gloeophyllales</taxon>
        <taxon>Gloeophyllaceae</taxon>
        <taxon>Neolentinus</taxon>
    </lineage>
</organism>
<accession>A0A165UP48</accession>
<protein>
    <submittedName>
        <fullName evidence="1">Uncharacterized protein</fullName>
    </submittedName>
</protein>
<dbReference type="InParanoid" id="A0A165UP48"/>